<gene>
    <name evidence="7" type="ORF">KFL_006220070</name>
</gene>
<dbReference type="EMBL" id="DF237571">
    <property type="protein sequence ID" value="GAQ90288.1"/>
    <property type="molecule type" value="Genomic_DNA"/>
</dbReference>
<evidence type="ECO:0000256" key="2">
    <source>
        <dbReference type="ARBA" id="ARBA00009142"/>
    </source>
</evidence>
<dbReference type="GO" id="GO:0031464">
    <property type="term" value="C:Cul4A-RING E3 ubiquitin ligase complex"/>
    <property type="evidence" value="ECO:0000318"/>
    <property type="project" value="GO_Central"/>
</dbReference>
<feature type="transmembrane region" description="Helical" evidence="6">
    <location>
        <begin position="91"/>
        <end position="113"/>
    </location>
</feature>
<evidence type="ECO:0000256" key="1">
    <source>
        <dbReference type="ARBA" id="ARBA00004141"/>
    </source>
</evidence>
<keyword evidence="3 6" id="KW-0812">Transmembrane</keyword>
<dbReference type="InterPro" id="IPR002781">
    <property type="entry name" value="TM_pro_TauE-like"/>
</dbReference>
<feature type="transmembrane region" description="Helical" evidence="6">
    <location>
        <begin position="280"/>
        <end position="302"/>
    </location>
</feature>
<evidence type="ECO:0000256" key="5">
    <source>
        <dbReference type="ARBA" id="ARBA00023136"/>
    </source>
</evidence>
<keyword evidence="8" id="KW-1185">Reference proteome</keyword>
<dbReference type="Pfam" id="PF01925">
    <property type="entry name" value="TauE"/>
    <property type="match status" value="2"/>
</dbReference>
<evidence type="ECO:0000313" key="7">
    <source>
        <dbReference type="EMBL" id="GAQ90288.1"/>
    </source>
</evidence>
<name>A0A1Y1IQ75_KLENI</name>
<evidence type="ECO:0000313" key="8">
    <source>
        <dbReference type="Proteomes" id="UP000054558"/>
    </source>
</evidence>
<feature type="transmembrane region" description="Helical" evidence="6">
    <location>
        <begin position="411"/>
        <end position="430"/>
    </location>
</feature>
<evidence type="ECO:0000256" key="6">
    <source>
        <dbReference type="SAM" id="Phobius"/>
    </source>
</evidence>
<feature type="transmembrane region" description="Helical" evidence="6">
    <location>
        <begin position="55"/>
        <end position="79"/>
    </location>
</feature>
<comment type="similarity">
    <text evidence="2">Belongs to the 4-toluene sulfonate uptake permease (TSUP) (TC 2.A.102) family.</text>
</comment>
<proteinExistence type="inferred from homology"/>
<dbReference type="AlphaFoldDB" id="A0A1Y1IQ75"/>
<feature type="transmembrane region" description="Helical" evidence="6">
    <location>
        <begin position="314"/>
        <end position="337"/>
    </location>
</feature>
<accession>A0A1Y1IQ75</accession>
<organism evidence="7 8">
    <name type="scientific">Klebsormidium nitens</name>
    <name type="common">Green alga</name>
    <name type="synonym">Ulothrix nitens</name>
    <dbReference type="NCBI Taxonomy" id="105231"/>
    <lineage>
        <taxon>Eukaryota</taxon>
        <taxon>Viridiplantae</taxon>
        <taxon>Streptophyta</taxon>
        <taxon>Klebsormidiophyceae</taxon>
        <taxon>Klebsormidiales</taxon>
        <taxon>Klebsormidiaceae</taxon>
        <taxon>Klebsormidium</taxon>
    </lineage>
</organism>
<evidence type="ECO:0008006" key="9">
    <source>
        <dbReference type="Google" id="ProtNLM"/>
    </source>
</evidence>
<dbReference type="GO" id="GO:0016020">
    <property type="term" value="C:membrane"/>
    <property type="evidence" value="ECO:0007669"/>
    <property type="project" value="UniProtKB-SubCell"/>
</dbReference>
<evidence type="ECO:0000256" key="3">
    <source>
        <dbReference type="ARBA" id="ARBA00022692"/>
    </source>
</evidence>
<feature type="transmembrane region" description="Helical" evidence="6">
    <location>
        <begin position="471"/>
        <end position="495"/>
    </location>
</feature>
<keyword evidence="4 6" id="KW-1133">Transmembrane helix</keyword>
<dbReference type="GO" id="GO:0043161">
    <property type="term" value="P:proteasome-mediated ubiquitin-dependent protein catabolic process"/>
    <property type="evidence" value="ECO:0000318"/>
    <property type="project" value="GO_Central"/>
</dbReference>
<evidence type="ECO:0000256" key="4">
    <source>
        <dbReference type="ARBA" id="ARBA00022989"/>
    </source>
</evidence>
<sequence>MATFYNATTSGILPGHALPPQLAQLWSHELGWLSGALPPVTPVDQQFELTPRTGAALVLAFVCGLLANAAGVGGGPFYIPLFNVLLGFNLKVSAALSHTVVSASALASTLYGLRQTSPRDPNRPLLDVDLALTFIPALLLGVSFGVLFNVLIPEWLQTILLVLLLAFVIRNTARKARKQWAAEKAARTKDASAVAPLAAAREPLLPAHESHDVESAPPPKDEHADAAAGLARKGTLLQLLEMEDHPGGVFHEEAFFPHDKTHGAAAPEPPTRQREQPRGMLARIPFGKLAEIVVLWLLFLYSQQLKSRYGRCTWQYLSILAGQAAVLVSFAAGQIWYQVRKAATRPHDLDPELRVILAADAEREPGKPHPARALAQVAGVMALAGMTAGLLGIGGALLFNPWLLQLGVHPQVTASTAVLMILFSSSAIALSLSFQGLLSHSYALVFAPVCFAASLVGVTLIGRVVRQSGRASIIVIILTVVITAGTVVTGVFGGIRSYEQIVNGGDIGFHPICTR</sequence>
<protein>
    <recommendedName>
        <fullName evidence="9">Sulfite exporter TauE/SafE family protein</fullName>
    </recommendedName>
</protein>
<dbReference type="PANTHER" id="PTHR14255:SF3">
    <property type="entry name" value="SULFITE EXPORTER TAUE_SAFE FAMILY PROTEIN 5-RELATED"/>
    <property type="match status" value="1"/>
</dbReference>
<dbReference type="PANTHER" id="PTHR14255">
    <property type="entry name" value="CEREBLON"/>
    <property type="match status" value="1"/>
</dbReference>
<feature type="transmembrane region" description="Helical" evidence="6">
    <location>
        <begin position="442"/>
        <end position="465"/>
    </location>
</feature>
<dbReference type="OrthoDB" id="510493at2759"/>
<reference evidence="7 8" key="1">
    <citation type="journal article" date="2014" name="Nat. Commun.">
        <title>Klebsormidium flaccidum genome reveals primary factors for plant terrestrial adaptation.</title>
        <authorList>
            <person name="Hori K."/>
            <person name="Maruyama F."/>
            <person name="Fujisawa T."/>
            <person name="Togashi T."/>
            <person name="Yamamoto N."/>
            <person name="Seo M."/>
            <person name="Sato S."/>
            <person name="Yamada T."/>
            <person name="Mori H."/>
            <person name="Tajima N."/>
            <person name="Moriyama T."/>
            <person name="Ikeuchi M."/>
            <person name="Watanabe M."/>
            <person name="Wada H."/>
            <person name="Kobayashi K."/>
            <person name="Saito M."/>
            <person name="Masuda T."/>
            <person name="Sasaki-Sekimoto Y."/>
            <person name="Mashiguchi K."/>
            <person name="Awai K."/>
            <person name="Shimojima M."/>
            <person name="Masuda S."/>
            <person name="Iwai M."/>
            <person name="Nobusawa T."/>
            <person name="Narise T."/>
            <person name="Kondo S."/>
            <person name="Saito H."/>
            <person name="Sato R."/>
            <person name="Murakawa M."/>
            <person name="Ihara Y."/>
            <person name="Oshima-Yamada Y."/>
            <person name="Ohtaka K."/>
            <person name="Satoh M."/>
            <person name="Sonobe K."/>
            <person name="Ishii M."/>
            <person name="Ohtani R."/>
            <person name="Kanamori-Sato M."/>
            <person name="Honoki R."/>
            <person name="Miyazaki D."/>
            <person name="Mochizuki H."/>
            <person name="Umetsu J."/>
            <person name="Higashi K."/>
            <person name="Shibata D."/>
            <person name="Kamiya Y."/>
            <person name="Sato N."/>
            <person name="Nakamura Y."/>
            <person name="Tabata S."/>
            <person name="Ida S."/>
            <person name="Kurokawa K."/>
            <person name="Ohta H."/>
        </authorList>
    </citation>
    <scope>NUCLEOTIDE SEQUENCE [LARGE SCALE GENOMIC DNA]</scope>
    <source>
        <strain evidence="7 8">NIES-2285</strain>
    </source>
</reference>
<keyword evidence="5 6" id="KW-0472">Membrane</keyword>
<feature type="transmembrane region" description="Helical" evidence="6">
    <location>
        <begin position="373"/>
        <end position="399"/>
    </location>
</feature>
<dbReference type="STRING" id="105231.A0A1Y1IQ75"/>
<comment type="subcellular location">
    <subcellularLocation>
        <location evidence="1">Membrane</location>
        <topology evidence="1">Multi-pass membrane protein</topology>
    </subcellularLocation>
</comment>
<dbReference type="Proteomes" id="UP000054558">
    <property type="component" value="Unassembled WGS sequence"/>
</dbReference>
<dbReference type="OMA" id="PPQWREH"/>
<feature type="transmembrane region" description="Helical" evidence="6">
    <location>
        <begin position="155"/>
        <end position="173"/>
    </location>
</feature>
<feature type="transmembrane region" description="Helical" evidence="6">
    <location>
        <begin position="125"/>
        <end position="149"/>
    </location>
</feature>